<evidence type="ECO:0000313" key="8">
    <source>
        <dbReference type="EMBL" id="MCS5716945.1"/>
    </source>
</evidence>
<proteinExistence type="predicted"/>
<evidence type="ECO:0000256" key="1">
    <source>
        <dbReference type="ARBA" id="ARBA00004651"/>
    </source>
</evidence>
<gene>
    <name evidence="8" type="ORF">N1027_02235</name>
</gene>
<feature type="transmembrane region" description="Helical" evidence="7">
    <location>
        <begin position="254"/>
        <end position="273"/>
    </location>
</feature>
<keyword evidence="3 7" id="KW-0812">Transmembrane</keyword>
<dbReference type="Proteomes" id="UP001165584">
    <property type="component" value="Unassembled WGS sequence"/>
</dbReference>
<feature type="transmembrane region" description="Helical" evidence="7">
    <location>
        <begin position="171"/>
        <end position="192"/>
    </location>
</feature>
<evidence type="ECO:0000256" key="6">
    <source>
        <dbReference type="SAM" id="MobiDB-lite"/>
    </source>
</evidence>
<name>A0ABT2GL58_9MICO</name>
<evidence type="ECO:0000256" key="3">
    <source>
        <dbReference type="ARBA" id="ARBA00022692"/>
    </source>
</evidence>
<protein>
    <submittedName>
        <fullName evidence="8">ABC transporter permease</fullName>
    </submittedName>
</protein>
<accession>A0ABT2GL58</accession>
<dbReference type="EMBL" id="JANLCM010000001">
    <property type="protein sequence ID" value="MCS5716945.1"/>
    <property type="molecule type" value="Genomic_DNA"/>
</dbReference>
<evidence type="ECO:0000256" key="5">
    <source>
        <dbReference type="ARBA" id="ARBA00023136"/>
    </source>
</evidence>
<comment type="caution">
    <text evidence="8">The sequence shown here is derived from an EMBL/GenBank/DDBJ whole genome shotgun (WGS) entry which is preliminary data.</text>
</comment>
<dbReference type="Pfam" id="PF02653">
    <property type="entry name" value="BPD_transp_2"/>
    <property type="match status" value="1"/>
</dbReference>
<dbReference type="PANTHER" id="PTHR32196">
    <property type="entry name" value="ABC TRANSPORTER PERMEASE PROTEIN YPHD-RELATED-RELATED"/>
    <property type="match status" value="1"/>
</dbReference>
<evidence type="ECO:0000256" key="2">
    <source>
        <dbReference type="ARBA" id="ARBA00022475"/>
    </source>
</evidence>
<feature type="transmembrane region" description="Helical" evidence="7">
    <location>
        <begin position="101"/>
        <end position="120"/>
    </location>
</feature>
<sequence length="369" mass="38021">MSIPVTDAKKSLFQGVNPVSVLNRFGLLIVILIGVAIMSQVSPVFFTWINFTNVLYVASLVAVVAIGQMFVLLVGGIDLSVGAIVAVSSVFVVGLPQQNDVPTWAAVLVSLGWGIVFGFVNGFVTTKFKISALIVTLGTMSIARGIAYIYTGGSNLAPIPADLAAVGNASIGGFPVVILFALAIAVIAHIVLSRTRFGRSVYAVGGNAVAAKFSGIRSDRIMILAFMVSGLLAAVGGLMITVRLGAGSASSGTGLELTVIAAVVIGGTSLFGGEGKVAGTLLGVLLLGLVQNSINLLSVPPNFDLVVSGIVIILAAGVDVYRRLRLEPALARRALERQKQAEARAEAKAVSEQPTSDDEKADATSSLSK</sequence>
<organism evidence="8 9">
    <name type="scientific">Herbiconiux aconitum</name>
    <dbReference type="NCBI Taxonomy" id="2970913"/>
    <lineage>
        <taxon>Bacteria</taxon>
        <taxon>Bacillati</taxon>
        <taxon>Actinomycetota</taxon>
        <taxon>Actinomycetes</taxon>
        <taxon>Micrococcales</taxon>
        <taxon>Microbacteriaceae</taxon>
        <taxon>Herbiconiux</taxon>
    </lineage>
</organism>
<feature type="transmembrane region" description="Helical" evidence="7">
    <location>
        <begin position="305"/>
        <end position="324"/>
    </location>
</feature>
<feature type="transmembrane region" description="Helical" evidence="7">
    <location>
        <begin position="132"/>
        <end position="151"/>
    </location>
</feature>
<keyword evidence="9" id="KW-1185">Reference proteome</keyword>
<reference evidence="8" key="1">
    <citation type="submission" date="2022-08" db="EMBL/GenBank/DDBJ databases">
        <authorList>
            <person name="Deng Y."/>
            <person name="Han X.-F."/>
            <person name="Zhang Y.-Q."/>
        </authorList>
    </citation>
    <scope>NUCLEOTIDE SEQUENCE</scope>
    <source>
        <strain evidence="8">CPCC 205763</strain>
    </source>
</reference>
<evidence type="ECO:0000313" key="9">
    <source>
        <dbReference type="Proteomes" id="UP001165584"/>
    </source>
</evidence>
<dbReference type="InterPro" id="IPR001851">
    <property type="entry name" value="ABC_transp_permease"/>
</dbReference>
<evidence type="ECO:0000256" key="4">
    <source>
        <dbReference type="ARBA" id="ARBA00022989"/>
    </source>
</evidence>
<keyword evidence="2" id="KW-1003">Cell membrane</keyword>
<feature type="region of interest" description="Disordered" evidence="6">
    <location>
        <begin position="343"/>
        <end position="369"/>
    </location>
</feature>
<dbReference type="RefSeq" id="WP_259504672.1">
    <property type="nucleotide sequence ID" value="NZ_JANLCM010000001.1"/>
</dbReference>
<dbReference type="CDD" id="cd06579">
    <property type="entry name" value="TM_PBP1_transp_AraH_like"/>
    <property type="match status" value="1"/>
</dbReference>
<feature type="transmembrane region" description="Helical" evidence="7">
    <location>
        <begin position="71"/>
        <end position="95"/>
    </location>
</feature>
<keyword evidence="4 7" id="KW-1133">Transmembrane helix</keyword>
<feature type="transmembrane region" description="Helical" evidence="7">
    <location>
        <begin position="21"/>
        <end position="39"/>
    </location>
</feature>
<feature type="transmembrane region" description="Helical" evidence="7">
    <location>
        <begin position="45"/>
        <end position="64"/>
    </location>
</feature>
<feature type="transmembrane region" description="Helical" evidence="7">
    <location>
        <begin position="221"/>
        <end position="242"/>
    </location>
</feature>
<keyword evidence="5 7" id="KW-0472">Membrane</keyword>
<comment type="subcellular location">
    <subcellularLocation>
        <location evidence="1">Cell membrane</location>
        <topology evidence="1">Multi-pass membrane protein</topology>
    </subcellularLocation>
</comment>
<evidence type="ECO:0000256" key="7">
    <source>
        <dbReference type="SAM" id="Phobius"/>
    </source>
</evidence>